<accession>A0AA36A2N0</accession>
<organism evidence="2 3">
    <name type="scientific">Lactuca saligna</name>
    <name type="common">Willowleaf lettuce</name>
    <dbReference type="NCBI Taxonomy" id="75948"/>
    <lineage>
        <taxon>Eukaryota</taxon>
        <taxon>Viridiplantae</taxon>
        <taxon>Streptophyta</taxon>
        <taxon>Embryophyta</taxon>
        <taxon>Tracheophyta</taxon>
        <taxon>Spermatophyta</taxon>
        <taxon>Magnoliopsida</taxon>
        <taxon>eudicotyledons</taxon>
        <taxon>Gunneridae</taxon>
        <taxon>Pentapetalae</taxon>
        <taxon>asterids</taxon>
        <taxon>campanulids</taxon>
        <taxon>Asterales</taxon>
        <taxon>Asteraceae</taxon>
        <taxon>Cichorioideae</taxon>
        <taxon>Cichorieae</taxon>
        <taxon>Lactucinae</taxon>
        <taxon>Lactuca</taxon>
    </lineage>
</organism>
<feature type="region of interest" description="Disordered" evidence="1">
    <location>
        <begin position="76"/>
        <end position="95"/>
    </location>
</feature>
<evidence type="ECO:0000313" key="3">
    <source>
        <dbReference type="Proteomes" id="UP001177003"/>
    </source>
</evidence>
<evidence type="ECO:0000313" key="2">
    <source>
        <dbReference type="EMBL" id="CAI9302838.1"/>
    </source>
</evidence>
<reference evidence="2" key="1">
    <citation type="submission" date="2023-04" db="EMBL/GenBank/DDBJ databases">
        <authorList>
            <person name="Vijverberg K."/>
            <person name="Xiong W."/>
            <person name="Schranz E."/>
        </authorList>
    </citation>
    <scope>NUCLEOTIDE SEQUENCE</scope>
</reference>
<dbReference type="EMBL" id="OX465085">
    <property type="protein sequence ID" value="CAI9302838.1"/>
    <property type="molecule type" value="Genomic_DNA"/>
</dbReference>
<dbReference type="Proteomes" id="UP001177003">
    <property type="component" value="Chromosome 9"/>
</dbReference>
<dbReference type="AlphaFoldDB" id="A0AA36A2N0"/>
<protein>
    <submittedName>
        <fullName evidence="2">Uncharacterized protein</fullName>
    </submittedName>
</protein>
<proteinExistence type="predicted"/>
<keyword evidence="3" id="KW-1185">Reference proteome</keyword>
<evidence type="ECO:0000256" key="1">
    <source>
        <dbReference type="SAM" id="MobiDB-lite"/>
    </source>
</evidence>
<gene>
    <name evidence="2" type="ORF">LSALG_LOCUS41304</name>
</gene>
<name>A0AA36A2N0_LACSI</name>
<sequence>MQPFRGSITNPIAEQHADIYGYHPMFGDWEYSNGQQALLDQLESPSDGDVKTTSFSLFSDSYQRCSYEQPLSVGSVRPGFGSQPSNSEQGYSYGEPPSVGAVRQIFLSQPSAGDQIYRDGQPPRLNDLGKRAKNKSQKKDGLFFLKKACKPLMNILRKLFTPRKKILYSPVP</sequence>